<feature type="repeat" description="TPR" evidence="1">
    <location>
        <begin position="183"/>
        <end position="216"/>
    </location>
</feature>
<keyword evidence="2" id="KW-0812">Transmembrane</keyword>
<feature type="transmembrane region" description="Helical" evidence="2">
    <location>
        <begin position="416"/>
        <end position="435"/>
    </location>
</feature>
<evidence type="ECO:0008006" key="5">
    <source>
        <dbReference type="Google" id="ProtNLM"/>
    </source>
</evidence>
<dbReference type="EMBL" id="PSKQ01000021">
    <property type="protein sequence ID" value="MBE8721689.1"/>
    <property type="molecule type" value="Genomic_DNA"/>
</dbReference>
<evidence type="ECO:0000313" key="3">
    <source>
        <dbReference type="EMBL" id="MBE8721689.1"/>
    </source>
</evidence>
<dbReference type="InterPro" id="IPR016032">
    <property type="entry name" value="Sig_transdc_resp-reg_C-effctor"/>
</dbReference>
<keyword evidence="2" id="KW-0472">Membrane</keyword>
<name>A0ABR9T9X6_9SPHI</name>
<dbReference type="InterPro" id="IPR019734">
    <property type="entry name" value="TPR_rpt"/>
</dbReference>
<comment type="caution">
    <text evidence="3">The sequence shown here is derived from an EMBL/GenBank/DDBJ whole genome shotgun (WGS) entry which is preliminary data.</text>
</comment>
<proteinExistence type="predicted"/>
<keyword evidence="1" id="KW-0802">TPR repeat</keyword>
<evidence type="ECO:0000313" key="4">
    <source>
        <dbReference type="Proteomes" id="UP000618319"/>
    </source>
</evidence>
<reference evidence="3 4" key="1">
    <citation type="submission" date="2018-02" db="EMBL/GenBank/DDBJ databases">
        <title>Sphingobacterium KA21.</title>
        <authorList>
            <person name="Vasarhelyi B.M."/>
            <person name="Deshmukh S."/>
            <person name="Balint B."/>
            <person name="Kukolya J."/>
        </authorList>
    </citation>
    <scope>NUCLEOTIDE SEQUENCE [LARGE SCALE GENOMIC DNA]</scope>
    <source>
        <strain evidence="3 4">Ka21</strain>
    </source>
</reference>
<dbReference type="SMART" id="SM00028">
    <property type="entry name" value="TPR"/>
    <property type="match status" value="4"/>
</dbReference>
<feature type="transmembrane region" description="Helical" evidence="2">
    <location>
        <begin position="30"/>
        <end position="47"/>
    </location>
</feature>
<dbReference type="SUPFAM" id="SSF46894">
    <property type="entry name" value="C-terminal effector domain of the bipartite response regulators"/>
    <property type="match status" value="1"/>
</dbReference>
<dbReference type="Proteomes" id="UP000618319">
    <property type="component" value="Unassembled WGS sequence"/>
</dbReference>
<keyword evidence="4" id="KW-1185">Reference proteome</keyword>
<dbReference type="PROSITE" id="PS50005">
    <property type="entry name" value="TPR"/>
    <property type="match status" value="1"/>
</dbReference>
<evidence type="ECO:0000256" key="2">
    <source>
        <dbReference type="SAM" id="Phobius"/>
    </source>
</evidence>
<dbReference type="Gene3D" id="1.25.40.10">
    <property type="entry name" value="Tetratricopeptide repeat domain"/>
    <property type="match status" value="2"/>
</dbReference>
<organism evidence="3 4">
    <name type="scientific">Sphingobacterium pedocola</name>
    <dbReference type="NCBI Taxonomy" id="2082722"/>
    <lineage>
        <taxon>Bacteria</taxon>
        <taxon>Pseudomonadati</taxon>
        <taxon>Bacteroidota</taxon>
        <taxon>Sphingobacteriia</taxon>
        <taxon>Sphingobacteriales</taxon>
        <taxon>Sphingobacteriaceae</taxon>
        <taxon>Sphingobacterium</taxon>
    </lineage>
</organism>
<keyword evidence="2" id="KW-1133">Transmembrane helix</keyword>
<gene>
    <name evidence="3" type="ORF">C4F40_13265</name>
</gene>
<protein>
    <recommendedName>
        <fullName evidence="5">HTH luxR-type domain-containing protein</fullName>
    </recommendedName>
</protein>
<evidence type="ECO:0000256" key="1">
    <source>
        <dbReference type="PROSITE-ProRule" id="PRU00339"/>
    </source>
</evidence>
<dbReference type="Pfam" id="PF13181">
    <property type="entry name" value="TPR_8"/>
    <property type="match status" value="1"/>
</dbReference>
<dbReference type="InterPro" id="IPR011990">
    <property type="entry name" value="TPR-like_helical_dom_sf"/>
</dbReference>
<sequence>MAVKVIAIFGVAKKAFLIFGFSIVLAKGKFVFFYLILLFSLIFRSGFSQSIQFTRSGDRTFLIENLIGQKKDLPRDSVRLVTYLQPLTQYLSTTEDREVEAVYYILLASGYANILDRINNTSDHNYQKAIDIVHPASALKAWMLVEYGFYLYDFRNISKAQNVYLNAIEIIKSLSPEKIIMPDQTYKKLGYFFGTIGDYEEAITYLEHAIRYAPQKSNLRAEILDNTGIYYLAKKDTSRAMEHFREAEMLAHEIGDFVRKGKTLGNQALVLRDRGQINEAIAFLKQDIVYSERYRADRNTMYASILLAELYVRNSNIKEAKLSLERAERYASSKVYLKKSEKEIVKLRLEIAIREGDISGELLARRRLDGLSNTLQNWDGESVLQQIRISSDRNKFNQELVRSIEQYHHEQLSKRVFIIICLILVVVIFLSTYIYKRKLSIKERNYDAMVADLQREKTAMDQKIVQASETLLTYKGYLLGKNQQIDRLTTEIDQIRISSSSFLEEKNGRLQALLDSHLMTEENWGNFKRTYQVDNPIFYDRLLTDFPEITESNLRYILLAKLDLSNKEISNLLGITSEAIKKSRQRLKKKLGLIRYQELSNLIMSKALVDS</sequence>
<dbReference type="SUPFAM" id="SSF48452">
    <property type="entry name" value="TPR-like"/>
    <property type="match status" value="2"/>
</dbReference>
<accession>A0ABR9T9X6</accession>